<dbReference type="PANTHER" id="PTHR31945:SF148">
    <property type="entry name" value="BASIC HELIX-LOOP-HELIX DNA-BINDING SUPERFAMILY PROTEIN"/>
    <property type="match status" value="1"/>
</dbReference>
<keyword evidence="3" id="KW-0238">DNA-binding</keyword>
<organism evidence="7 8">
    <name type="scientific">Hibiscus sabdariffa</name>
    <name type="common">roselle</name>
    <dbReference type="NCBI Taxonomy" id="183260"/>
    <lineage>
        <taxon>Eukaryota</taxon>
        <taxon>Viridiplantae</taxon>
        <taxon>Streptophyta</taxon>
        <taxon>Embryophyta</taxon>
        <taxon>Tracheophyta</taxon>
        <taxon>Spermatophyta</taxon>
        <taxon>Magnoliopsida</taxon>
        <taxon>eudicotyledons</taxon>
        <taxon>Gunneridae</taxon>
        <taxon>Pentapetalae</taxon>
        <taxon>rosids</taxon>
        <taxon>malvids</taxon>
        <taxon>Malvales</taxon>
        <taxon>Malvaceae</taxon>
        <taxon>Malvoideae</taxon>
        <taxon>Hibiscus</taxon>
    </lineage>
</organism>
<sequence length="144" mass="16230">MKNMVSRERKTAAAINKKMRVLRSITNSHAHIKTSILLDATKYLGDLKQKVERINQDIAMAQNSTCYNGYPVPVQLRVEAEDKGFLIKVFSERCCGGLLVFVLEAFGELGLEDDKEPNRLDAEDVKGAVSKAIQNWSTQMNERQ</sequence>
<evidence type="ECO:0000256" key="3">
    <source>
        <dbReference type="ARBA" id="ARBA00023125"/>
    </source>
</evidence>
<dbReference type="Proteomes" id="UP001396334">
    <property type="component" value="Unassembled WGS sequence"/>
</dbReference>
<comment type="subcellular location">
    <subcellularLocation>
        <location evidence="1">Nucleus</location>
    </subcellularLocation>
</comment>
<evidence type="ECO:0000256" key="5">
    <source>
        <dbReference type="ARBA" id="ARBA00023242"/>
    </source>
</evidence>
<comment type="caution">
    <text evidence="7">The sequence shown here is derived from an EMBL/GenBank/DDBJ whole genome shotgun (WGS) entry which is preliminary data.</text>
</comment>
<evidence type="ECO:0000259" key="6">
    <source>
        <dbReference type="Pfam" id="PF22754"/>
    </source>
</evidence>
<dbReference type="SUPFAM" id="SSF47459">
    <property type="entry name" value="HLH, helix-loop-helix DNA-binding domain"/>
    <property type="match status" value="1"/>
</dbReference>
<dbReference type="InterPro" id="IPR051358">
    <property type="entry name" value="TF_AMS/ICE1/BHLH6-like"/>
</dbReference>
<dbReference type="InterPro" id="IPR036638">
    <property type="entry name" value="HLH_DNA-bd_sf"/>
</dbReference>
<evidence type="ECO:0000256" key="2">
    <source>
        <dbReference type="ARBA" id="ARBA00023015"/>
    </source>
</evidence>
<dbReference type="InterPro" id="IPR054502">
    <property type="entry name" value="bHLH-TF_ACT-like_plant"/>
</dbReference>
<evidence type="ECO:0000256" key="1">
    <source>
        <dbReference type="ARBA" id="ARBA00004123"/>
    </source>
</evidence>
<keyword evidence="5" id="KW-0539">Nucleus</keyword>
<evidence type="ECO:0000313" key="8">
    <source>
        <dbReference type="Proteomes" id="UP001396334"/>
    </source>
</evidence>
<keyword evidence="2" id="KW-0805">Transcription regulation</keyword>
<dbReference type="PANTHER" id="PTHR31945">
    <property type="entry name" value="TRANSCRIPTION FACTOR SCREAM2-RELATED"/>
    <property type="match status" value="1"/>
</dbReference>
<gene>
    <name evidence="7" type="ORF">V6N11_071730</name>
</gene>
<name>A0ABR2U1B0_9ROSI</name>
<protein>
    <recommendedName>
        <fullName evidence="6">Plant bHLH transcription factor ACT-like domain-containing protein</fullName>
    </recommendedName>
</protein>
<evidence type="ECO:0000256" key="4">
    <source>
        <dbReference type="ARBA" id="ARBA00023163"/>
    </source>
</evidence>
<dbReference type="Pfam" id="PF22754">
    <property type="entry name" value="bHLH-TF_ACT-like_plant"/>
    <property type="match status" value="1"/>
</dbReference>
<keyword evidence="4" id="KW-0804">Transcription</keyword>
<keyword evidence="8" id="KW-1185">Reference proteome</keyword>
<evidence type="ECO:0000313" key="7">
    <source>
        <dbReference type="EMBL" id="KAK9043385.1"/>
    </source>
</evidence>
<dbReference type="EMBL" id="JBBPBN010000003">
    <property type="protein sequence ID" value="KAK9043385.1"/>
    <property type="molecule type" value="Genomic_DNA"/>
</dbReference>
<accession>A0ABR2U1B0</accession>
<proteinExistence type="predicted"/>
<reference evidence="7 8" key="1">
    <citation type="journal article" date="2024" name="G3 (Bethesda)">
        <title>Genome assembly of Hibiscus sabdariffa L. provides insights into metabolisms of medicinal natural products.</title>
        <authorList>
            <person name="Kim T."/>
        </authorList>
    </citation>
    <scope>NUCLEOTIDE SEQUENCE [LARGE SCALE GENOMIC DNA]</scope>
    <source>
        <strain evidence="7">TK-2024</strain>
        <tissue evidence="7">Old leaves</tissue>
    </source>
</reference>
<feature type="domain" description="Plant bHLH transcription factor ACT-like" evidence="6">
    <location>
        <begin position="75"/>
        <end position="112"/>
    </location>
</feature>